<dbReference type="Pfam" id="PF00787">
    <property type="entry name" value="PX"/>
    <property type="match status" value="1"/>
</dbReference>
<proteinExistence type="predicted"/>
<dbReference type="PANTHER" id="PTHR22775">
    <property type="entry name" value="SORTING NEXIN"/>
    <property type="match status" value="1"/>
</dbReference>
<keyword evidence="3" id="KW-1185">Reference proteome</keyword>
<dbReference type="Proteomes" id="UP000275846">
    <property type="component" value="Unassembled WGS sequence"/>
</dbReference>
<dbReference type="EMBL" id="UYSU01038951">
    <property type="protein sequence ID" value="VDM00801.1"/>
    <property type="molecule type" value="Genomic_DNA"/>
</dbReference>
<dbReference type="AlphaFoldDB" id="A0A183TD67"/>
<dbReference type="OrthoDB" id="5957963at2759"/>
<dbReference type="STRING" id="70667.A0A183TD67"/>
<reference evidence="4" key="1">
    <citation type="submission" date="2016-06" db="UniProtKB">
        <authorList>
            <consortium name="WormBaseParasite"/>
        </authorList>
    </citation>
    <scope>IDENTIFICATION</scope>
</reference>
<feature type="domain" description="PX" evidence="1">
    <location>
        <begin position="158"/>
        <end position="347"/>
    </location>
</feature>
<sequence length="696" mass="79330">MSRLLLEDSTCTAVYHFFLLDHANQPFAAVSHTTPRTLPPRLFCKEPRLNPHSYAALRTTFQSLYLPAYLESVNYLERKFAKDADKDDLSGRAAFEFLDNDDSNLMVDLSSFADDHDHDIDFADWSVTVPSYCRPTADRSHYPLLEVRTPRGKNFNQVPMNSSALDLSLLNFTPSRQGFYLIQSERGQGEMRMVVYKVHRKYAEFYVLEQKLLEFHGSAISVRLPPKRNLGSRAVEFLERSRPRLEKFLQCTYAPLADKVILHGPHWEGKIDRHSVRNGDDQDLRVLQNCAEPIRLLLLHKHHPSPSQTEQENVNASMSSPSYLIGQPFLRSSELLFAFLTSPMEFTNNILPEINLGKLVKSFPLLLAKEFFPQKGQFVDDFLLALRSSCLRSEPIKAQKKTPDASGTPPSQGTAISVLEHRLHSRHYWNNAGISLHQRKVQTTAYCALSGSYIGSFYDFFSYLFDSLRSPSKSSPEHPDRRRQIHWHPTPAEDTSLLLDVWLWLKRLFTSLRDCLYALWCSNTEVLDRAGQVDEVTEGDEVGWQYVANTTAAPSPFADSLTSSIPTLLRRTVINLWLRLGSRCREVFNFYMHSKLAAALRLLVQNNYMAPLLLLLRGDSARVHLPTLQTTVEWFSLTPTQSCRTCLLNFFAFSRPLCSAVCSENSLAPFCTINAVVWRRFCNCLDAEVAPGYGLK</sequence>
<evidence type="ECO:0000259" key="1">
    <source>
        <dbReference type="PROSITE" id="PS50195"/>
    </source>
</evidence>
<reference evidence="2 3" key="2">
    <citation type="submission" date="2018-11" db="EMBL/GenBank/DDBJ databases">
        <authorList>
            <consortium name="Pathogen Informatics"/>
        </authorList>
    </citation>
    <scope>NUCLEOTIDE SEQUENCE [LARGE SCALE GENOMIC DNA]</scope>
    <source>
        <strain evidence="2 3">NST_G2</strain>
    </source>
</reference>
<dbReference type="InterPro" id="IPR001683">
    <property type="entry name" value="PX_dom"/>
</dbReference>
<evidence type="ECO:0000313" key="3">
    <source>
        <dbReference type="Proteomes" id="UP000275846"/>
    </source>
</evidence>
<dbReference type="WBParaSite" id="SSLN_0001495701-mRNA-1">
    <property type="protein sequence ID" value="SSLN_0001495701-mRNA-1"/>
    <property type="gene ID" value="SSLN_0001495701"/>
</dbReference>
<name>A0A183TD67_SCHSO</name>
<dbReference type="PANTHER" id="PTHR22775:SF44">
    <property type="entry name" value="SORTING NEXIN-14"/>
    <property type="match status" value="1"/>
</dbReference>
<protein>
    <submittedName>
        <fullName evidence="4">PX domain-containing protein</fullName>
    </submittedName>
</protein>
<dbReference type="PROSITE" id="PS50195">
    <property type="entry name" value="PX"/>
    <property type="match status" value="1"/>
</dbReference>
<dbReference type="InterPro" id="IPR036871">
    <property type="entry name" value="PX_dom_sf"/>
</dbReference>
<gene>
    <name evidence="2" type="ORF">SSLN_LOCUS14415</name>
</gene>
<dbReference type="SUPFAM" id="SSF64268">
    <property type="entry name" value="PX domain"/>
    <property type="match status" value="1"/>
</dbReference>
<dbReference type="GO" id="GO:0097352">
    <property type="term" value="P:autophagosome maturation"/>
    <property type="evidence" value="ECO:0007669"/>
    <property type="project" value="TreeGrafter"/>
</dbReference>
<dbReference type="GO" id="GO:0005770">
    <property type="term" value="C:late endosome"/>
    <property type="evidence" value="ECO:0007669"/>
    <property type="project" value="TreeGrafter"/>
</dbReference>
<organism evidence="4">
    <name type="scientific">Schistocephalus solidus</name>
    <name type="common">Tapeworm</name>
    <dbReference type="NCBI Taxonomy" id="70667"/>
    <lineage>
        <taxon>Eukaryota</taxon>
        <taxon>Metazoa</taxon>
        <taxon>Spiralia</taxon>
        <taxon>Lophotrochozoa</taxon>
        <taxon>Platyhelminthes</taxon>
        <taxon>Cestoda</taxon>
        <taxon>Eucestoda</taxon>
        <taxon>Diphyllobothriidea</taxon>
        <taxon>Diphyllobothriidae</taxon>
        <taxon>Schistocephalus</taxon>
    </lineage>
</organism>
<dbReference type="GO" id="GO:0035091">
    <property type="term" value="F:phosphatidylinositol binding"/>
    <property type="evidence" value="ECO:0007669"/>
    <property type="project" value="InterPro"/>
</dbReference>
<accession>A0A183TD67</accession>
<evidence type="ECO:0000313" key="4">
    <source>
        <dbReference type="WBParaSite" id="SSLN_0001495701-mRNA-1"/>
    </source>
</evidence>
<evidence type="ECO:0000313" key="2">
    <source>
        <dbReference type="EMBL" id="VDM00801.1"/>
    </source>
</evidence>
<dbReference type="Gene3D" id="3.30.1520.10">
    <property type="entry name" value="Phox-like domain"/>
    <property type="match status" value="1"/>
</dbReference>